<proteinExistence type="predicted"/>
<sequence length="223" mass="25150">MILPSRNIYNASFQAVVNNPNSHPCICGKVYQQDLTNGYHNLLKHLVTKHKGYEALTKPDRTLQPTITDFLERGPCDLDKWSEWIVMKMLPISFCEDPITRRNIRLRSTTQRTLKAHMFGIMRRVKKVIRLILASGGGGGNVTRWSSTMKMLDRCVESIPYMQRMSSAGAIKARIDKLMLTPSEAIAASTLLADLKQLDTVTLEFQSEKVVMNDSTARLPATP</sequence>
<dbReference type="PANTHER" id="PTHR40866">
    <property type="entry name" value="BED-TYPE DOMAIN-CONTAINING PROTEIN"/>
    <property type="match status" value="1"/>
</dbReference>
<comment type="caution">
    <text evidence="1">The sequence shown here is derived from an EMBL/GenBank/DDBJ whole genome shotgun (WGS) entry which is preliminary data.</text>
</comment>
<evidence type="ECO:0000313" key="2">
    <source>
        <dbReference type="Proteomes" id="UP000688947"/>
    </source>
</evidence>
<name>A0A8T1TKG9_9STRA</name>
<dbReference type="EMBL" id="JAENGZ010002598">
    <property type="protein sequence ID" value="KAG6943335.1"/>
    <property type="molecule type" value="Genomic_DNA"/>
</dbReference>
<gene>
    <name evidence="1" type="ORF">JG687_00018529</name>
</gene>
<evidence type="ECO:0000313" key="1">
    <source>
        <dbReference type="EMBL" id="KAG6943335.1"/>
    </source>
</evidence>
<evidence type="ECO:0008006" key="3">
    <source>
        <dbReference type="Google" id="ProtNLM"/>
    </source>
</evidence>
<organism evidence="1 2">
    <name type="scientific">Phytophthora cactorum</name>
    <dbReference type="NCBI Taxonomy" id="29920"/>
    <lineage>
        <taxon>Eukaryota</taxon>
        <taxon>Sar</taxon>
        <taxon>Stramenopiles</taxon>
        <taxon>Oomycota</taxon>
        <taxon>Peronosporomycetes</taxon>
        <taxon>Peronosporales</taxon>
        <taxon>Peronosporaceae</taxon>
        <taxon>Phytophthora</taxon>
    </lineage>
</organism>
<dbReference type="Proteomes" id="UP000688947">
    <property type="component" value="Unassembled WGS sequence"/>
</dbReference>
<accession>A0A8T1TKG9</accession>
<dbReference type="VEuPathDB" id="FungiDB:PC110_g18919"/>
<dbReference type="AlphaFoldDB" id="A0A8T1TKG9"/>
<dbReference type="OrthoDB" id="10294707at2759"/>
<reference evidence="1" key="1">
    <citation type="submission" date="2021-01" db="EMBL/GenBank/DDBJ databases">
        <title>Phytophthora aleatoria, a newly-described species from Pinus radiata is distinct from Phytophthora cactorum isolates based on comparative genomics.</title>
        <authorList>
            <person name="Mcdougal R."/>
            <person name="Panda P."/>
            <person name="Williams N."/>
            <person name="Studholme D.J."/>
        </authorList>
    </citation>
    <scope>NUCLEOTIDE SEQUENCE</scope>
    <source>
        <strain evidence="1">NZFS 3830</strain>
    </source>
</reference>
<protein>
    <recommendedName>
        <fullName evidence="3">BED-type domain-containing protein</fullName>
    </recommendedName>
</protein>
<dbReference type="PANTHER" id="PTHR40866:SF1">
    <property type="entry name" value="BED-TYPE DOMAIN-CONTAINING PROTEIN"/>
    <property type="match status" value="1"/>
</dbReference>